<evidence type="ECO:0000256" key="7">
    <source>
        <dbReference type="PIRSR" id="PIRSR006356-1"/>
    </source>
</evidence>
<dbReference type="AlphaFoldDB" id="A0A140L6L1"/>
<sequence length="410" mass="46971">MATERTPFLNVRSEIGRLKAVMLHRPGRELERITPQYLHELLFDDIPWLKKMREEHDGFANALRMKGCTVYYYEEMLADILNDEHVKVQLVTEVLEKCNIAHPDLEGLIRDFLLQKNSQEIAEILIAGLHKKDFPDIEREKRLVDYIKEEYPFYINPLPNLYFTRDPGAVIGNGLCVNAMNTHARDRETMILKYIYDYHPTFRKDLSPLWYSYDRKYSLEGGDILVLSERVIAVGCSERTSARGIEDLAMNLFRGDEKIKEVIAVQIPFTRAYMHLDTVFTMVDYDKFTIYPGVEDKVRVFRLTEGKTCPKVTPMENFQGALKEVLGLPAIQFIQSGGGDEVTAAREQWNDSTNTLAIAPGVVVTYNRNEASNATLRKHGIEVVEIEGSELVRGRGGPRCMSMPLARETI</sequence>
<dbReference type="GO" id="GO:0005737">
    <property type="term" value="C:cytoplasm"/>
    <property type="evidence" value="ECO:0007669"/>
    <property type="project" value="UniProtKB-SubCell"/>
</dbReference>
<dbReference type="GO" id="GO:0019546">
    <property type="term" value="P:L-arginine deiminase pathway"/>
    <property type="evidence" value="ECO:0007669"/>
    <property type="project" value="UniProtKB-UniRule"/>
</dbReference>
<organism evidence="8 9">
    <name type="scientific">Thermotalea metallivorans</name>
    <dbReference type="NCBI Taxonomy" id="520762"/>
    <lineage>
        <taxon>Bacteria</taxon>
        <taxon>Bacillati</taxon>
        <taxon>Bacillota</taxon>
        <taxon>Clostridia</taxon>
        <taxon>Peptostreptococcales</taxon>
        <taxon>Thermotaleaceae</taxon>
        <taxon>Thermotalea</taxon>
    </lineage>
</organism>
<dbReference type="Gene3D" id="3.75.10.10">
    <property type="entry name" value="L-arginine/glycine Amidinotransferase, Chain A"/>
    <property type="match status" value="1"/>
</dbReference>
<keyword evidence="3 6" id="KW-0056">Arginine metabolism</keyword>
<dbReference type="GO" id="GO:0016990">
    <property type="term" value="F:arginine deiminase activity"/>
    <property type="evidence" value="ECO:0007669"/>
    <property type="project" value="UniProtKB-UniRule"/>
</dbReference>
<dbReference type="HAMAP" id="MF_00242">
    <property type="entry name" value="Arg_deiminase"/>
    <property type="match status" value="1"/>
</dbReference>
<evidence type="ECO:0000256" key="5">
    <source>
        <dbReference type="ARBA" id="ARBA00049429"/>
    </source>
</evidence>
<evidence type="ECO:0000256" key="1">
    <source>
        <dbReference type="ARBA" id="ARBA00005213"/>
    </source>
</evidence>
<name>A0A140L6L1_9FIRM</name>
<keyword evidence="4 6" id="KW-0378">Hydrolase</keyword>
<dbReference type="PANTHER" id="PTHR47271:SF2">
    <property type="entry name" value="ARGININE DEIMINASE"/>
    <property type="match status" value="1"/>
</dbReference>
<comment type="catalytic activity">
    <reaction evidence="5 6">
        <text>L-arginine + H2O = L-citrulline + NH4(+)</text>
        <dbReference type="Rhea" id="RHEA:19597"/>
        <dbReference type="ChEBI" id="CHEBI:15377"/>
        <dbReference type="ChEBI" id="CHEBI:28938"/>
        <dbReference type="ChEBI" id="CHEBI:32682"/>
        <dbReference type="ChEBI" id="CHEBI:57743"/>
        <dbReference type="EC" id="3.5.3.6"/>
    </reaction>
</comment>
<dbReference type="Gene3D" id="1.10.3930.10">
    <property type="entry name" value="Arginine deiminase"/>
    <property type="match status" value="1"/>
</dbReference>
<dbReference type="SUPFAM" id="SSF55909">
    <property type="entry name" value="Pentein"/>
    <property type="match status" value="1"/>
</dbReference>
<feature type="active site" description="Amidino-cysteine intermediate" evidence="6 7">
    <location>
        <position position="400"/>
    </location>
</feature>
<dbReference type="Proteomes" id="UP000070456">
    <property type="component" value="Unassembled WGS sequence"/>
</dbReference>
<dbReference type="RefSeq" id="WP_330382036.1">
    <property type="nucleotide sequence ID" value="NZ_LOEE01000028.1"/>
</dbReference>
<evidence type="ECO:0000256" key="3">
    <source>
        <dbReference type="ARBA" id="ARBA00022503"/>
    </source>
</evidence>
<evidence type="ECO:0000256" key="4">
    <source>
        <dbReference type="ARBA" id="ARBA00022801"/>
    </source>
</evidence>
<comment type="subcellular location">
    <subcellularLocation>
        <location evidence="6">Cytoplasm</location>
    </subcellularLocation>
</comment>
<evidence type="ECO:0000313" key="8">
    <source>
        <dbReference type="EMBL" id="KXG76186.1"/>
    </source>
</evidence>
<proteinExistence type="inferred from homology"/>
<evidence type="ECO:0000313" key="9">
    <source>
        <dbReference type="Proteomes" id="UP000070456"/>
    </source>
</evidence>
<dbReference type="PIRSF" id="PIRSF006356">
    <property type="entry name" value="Arg_deiminase"/>
    <property type="match status" value="1"/>
</dbReference>
<dbReference type="UniPathway" id="UPA00254">
    <property type="reaction ID" value="UER00364"/>
</dbReference>
<dbReference type="Pfam" id="PF02274">
    <property type="entry name" value="ADI"/>
    <property type="match status" value="1"/>
</dbReference>
<evidence type="ECO:0000256" key="6">
    <source>
        <dbReference type="HAMAP-Rule" id="MF_00242"/>
    </source>
</evidence>
<comment type="caution">
    <text evidence="8">The sequence shown here is derived from an EMBL/GenBank/DDBJ whole genome shotgun (WGS) entry which is preliminary data.</text>
</comment>
<comment type="similarity">
    <text evidence="2 6">Belongs to the arginine deiminase family.</text>
</comment>
<dbReference type="EMBL" id="LOEE01000028">
    <property type="protein sequence ID" value="KXG76186.1"/>
    <property type="molecule type" value="Genomic_DNA"/>
</dbReference>
<gene>
    <name evidence="6 8" type="primary">arcA</name>
    <name evidence="8" type="ORF">AN619_11430</name>
</gene>
<reference evidence="8 9" key="1">
    <citation type="submission" date="2015-12" db="EMBL/GenBank/DDBJ databases">
        <title>Draft genome sequence of the thermoanaerobe Thermotalea metallivorans, an isolate from the runoff channel of the Great Artesian Basin, Australia.</title>
        <authorList>
            <person name="Patel B.K."/>
        </authorList>
    </citation>
    <scope>NUCLEOTIDE SEQUENCE [LARGE SCALE GENOMIC DNA]</scope>
    <source>
        <strain evidence="8 9">B2-1</strain>
    </source>
</reference>
<keyword evidence="6" id="KW-0963">Cytoplasm</keyword>
<dbReference type="PATRIC" id="fig|520762.4.peg.1280"/>
<dbReference type="PANTHER" id="PTHR47271">
    <property type="entry name" value="ARGININE DEIMINASE"/>
    <property type="match status" value="1"/>
</dbReference>
<keyword evidence="9" id="KW-1185">Reference proteome</keyword>
<dbReference type="PRINTS" id="PR01466">
    <property type="entry name" value="ARGDEIMINASE"/>
</dbReference>
<comment type="pathway">
    <text evidence="1 6">Amino-acid degradation; L-arginine degradation via ADI pathway; carbamoyl phosphate from L-arginine: step 1/2.</text>
</comment>
<evidence type="ECO:0000256" key="2">
    <source>
        <dbReference type="ARBA" id="ARBA00010206"/>
    </source>
</evidence>
<dbReference type="NCBIfam" id="TIGR01078">
    <property type="entry name" value="arcA"/>
    <property type="match status" value="1"/>
</dbReference>
<accession>A0A140L6L1</accession>
<dbReference type="EC" id="3.5.3.6" evidence="6"/>
<dbReference type="NCBIfam" id="NF002381">
    <property type="entry name" value="PRK01388.1"/>
    <property type="match status" value="1"/>
</dbReference>
<dbReference type="STRING" id="520762.AN619_11430"/>
<dbReference type="InterPro" id="IPR003876">
    <property type="entry name" value="Arg_deiminase"/>
</dbReference>
<protein>
    <recommendedName>
        <fullName evidence="6">Arginine deiminase</fullName>
        <shortName evidence="6">ADI</shortName>
        <ecNumber evidence="6">3.5.3.6</ecNumber>
    </recommendedName>
    <alternativeName>
        <fullName evidence="6">Arginine dihydrolase</fullName>
        <shortName evidence="6">AD</shortName>
    </alternativeName>
</protein>